<evidence type="ECO:0000313" key="3">
    <source>
        <dbReference type="Proteomes" id="UP000192907"/>
    </source>
</evidence>
<keyword evidence="3" id="KW-1185">Reference proteome</keyword>
<dbReference type="Gene3D" id="1.10.1200.10">
    <property type="entry name" value="ACP-like"/>
    <property type="match status" value="1"/>
</dbReference>
<dbReference type="InterPro" id="IPR036736">
    <property type="entry name" value="ACP-like_sf"/>
</dbReference>
<sequence>MLARDKVQGDAALKLKQILFNVLGTDESIAIEDDTNLFEIGLVSINVVEVLTQIEEVFHFTIDIEDVSPELFAQFGTLRDFVRRKIK</sequence>
<dbReference type="OrthoDB" id="8527261at2"/>
<gene>
    <name evidence="2" type="ORF">SAMN06296036_11198</name>
</gene>
<dbReference type="InterPro" id="IPR009081">
    <property type="entry name" value="PP-bd_ACP"/>
</dbReference>
<dbReference type="AlphaFoldDB" id="A0A1Y6C094"/>
<dbReference type="PROSITE" id="PS50075">
    <property type="entry name" value="CARRIER"/>
    <property type="match status" value="1"/>
</dbReference>
<feature type="domain" description="Carrier" evidence="1">
    <location>
        <begin position="9"/>
        <end position="87"/>
    </location>
</feature>
<protein>
    <submittedName>
        <fullName evidence="2">Phosphopantetheine attachment site</fullName>
    </submittedName>
</protein>
<dbReference type="STRING" id="1513793.SAMN06296036_11198"/>
<evidence type="ECO:0000259" key="1">
    <source>
        <dbReference type="PROSITE" id="PS50075"/>
    </source>
</evidence>
<organism evidence="2 3">
    <name type="scientific">Pseudobacteriovorax antillogorgiicola</name>
    <dbReference type="NCBI Taxonomy" id="1513793"/>
    <lineage>
        <taxon>Bacteria</taxon>
        <taxon>Pseudomonadati</taxon>
        <taxon>Bdellovibrionota</taxon>
        <taxon>Oligoflexia</taxon>
        <taxon>Oligoflexales</taxon>
        <taxon>Pseudobacteriovoracaceae</taxon>
        <taxon>Pseudobacteriovorax</taxon>
    </lineage>
</organism>
<dbReference type="SUPFAM" id="SSF47336">
    <property type="entry name" value="ACP-like"/>
    <property type="match status" value="1"/>
</dbReference>
<name>A0A1Y6C094_9BACT</name>
<dbReference type="RefSeq" id="WP_132320099.1">
    <property type="nucleotide sequence ID" value="NZ_FWZT01000011.1"/>
</dbReference>
<dbReference type="Proteomes" id="UP000192907">
    <property type="component" value="Unassembled WGS sequence"/>
</dbReference>
<accession>A0A1Y6C094</accession>
<dbReference type="EMBL" id="FWZT01000011">
    <property type="protein sequence ID" value="SMF37481.1"/>
    <property type="molecule type" value="Genomic_DNA"/>
</dbReference>
<reference evidence="3" key="1">
    <citation type="submission" date="2017-04" db="EMBL/GenBank/DDBJ databases">
        <authorList>
            <person name="Varghese N."/>
            <person name="Submissions S."/>
        </authorList>
    </citation>
    <scope>NUCLEOTIDE SEQUENCE [LARGE SCALE GENOMIC DNA]</scope>
    <source>
        <strain evidence="3">RKEM611</strain>
    </source>
</reference>
<proteinExistence type="predicted"/>
<dbReference type="Pfam" id="PF00550">
    <property type="entry name" value="PP-binding"/>
    <property type="match status" value="1"/>
</dbReference>
<evidence type="ECO:0000313" key="2">
    <source>
        <dbReference type="EMBL" id="SMF37481.1"/>
    </source>
</evidence>